<evidence type="ECO:0000313" key="1">
    <source>
        <dbReference type="EMBL" id="CAD8509199.1"/>
    </source>
</evidence>
<proteinExistence type="predicted"/>
<accession>A0A7S0I2Q0</accession>
<gene>
    <name evidence="1" type="ORF">HPHI1048_LOCUS24065</name>
</gene>
<dbReference type="AlphaFoldDB" id="A0A7S0I2Q0"/>
<organism evidence="1">
    <name type="scientific">Hanusia phi</name>
    <dbReference type="NCBI Taxonomy" id="3032"/>
    <lineage>
        <taxon>Eukaryota</taxon>
        <taxon>Cryptophyceae</taxon>
        <taxon>Pyrenomonadales</taxon>
        <taxon>Geminigeraceae</taxon>
        <taxon>Hanusia</taxon>
    </lineage>
</organism>
<sequence length="100" mass="10762">MITAPLVCSSRRELSVAACSSSDPRYASRIATYNHLNSLTNESSRSCSSSTTLSSPLLPFSSPLLFSFTSSPPLLFSSPSPPSPPLLQFSLPFTFMVPMK</sequence>
<reference evidence="1" key="1">
    <citation type="submission" date="2021-01" db="EMBL/GenBank/DDBJ databases">
        <authorList>
            <person name="Corre E."/>
            <person name="Pelletier E."/>
            <person name="Niang G."/>
            <person name="Scheremetjew M."/>
            <person name="Finn R."/>
            <person name="Kale V."/>
            <person name="Holt S."/>
            <person name="Cochrane G."/>
            <person name="Meng A."/>
            <person name="Brown T."/>
            <person name="Cohen L."/>
        </authorList>
    </citation>
    <scope>NUCLEOTIDE SEQUENCE</scope>
    <source>
        <strain evidence="1">CCMP325</strain>
    </source>
</reference>
<name>A0A7S0I2Q0_9CRYP</name>
<protein>
    <submittedName>
        <fullName evidence="1">Uncharacterized protein</fullName>
    </submittedName>
</protein>
<dbReference type="EMBL" id="HBEO01035513">
    <property type="protein sequence ID" value="CAD8509199.1"/>
    <property type="molecule type" value="Transcribed_RNA"/>
</dbReference>